<evidence type="ECO:0000313" key="4">
    <source>
        <dbReference type="Proteomes" id="UP000559256"/>
    </source>
</evidence>
<sequence length="469" mass="52260">MTSPLKMLLFTNAEHGQANVFLAVAYELVLRNVDVHLASFPPLQKRLTQLGQRLPEFEKVTFHPIAGASVEDAFGRMGRISVTELYHPPGVRGALQSYRYLENLLFPWTAEEYHQQLLVIQGIVERVSPGMVILESSFKGPFDVCKKLGQRCVVLTPNSPKDFFGMTQPFLKGFWKYPVSSSGFPYPVPFTRIPANIYLNLRLILQYVTSSTVKSYNKMRKDVHGLTQALIGQPSRDIPFIFPAFPETEFPGFVFPPNVLLCGPIVLPSAPVEVCDPETSRWLNRPGMKTVLVNLGSHVLSNIEHIRELGGGLRILLSKFNDVQVLWKVMEDGEIQDVLAQVVDPEKIKIVSWLEAEPGAILRHPNVICSVHHGGANSFFEAVSAGVPQVVLPIWYDTYDYARRAEYFGIGVYGNVKSAPGADAEEFGHALIKVIGVKEFTVKAKELAEGHSDEEGRKQAVQKILGFMS</sequence>
<proteinExistence type="predicted"/>
<dbReference type="OrthoDB" id="5835829at2759"/>
<dbReference type="PANTHER" id="PTHR48043">
    <property type="entry name" value="EG:EG0003.4 PROTEIN-RELATED"/>
    <property type="match status" value="1"/>
</dbReference>
<evidence type="ECO:0000313" key="3">
    <source>
        <dbReference type="EMBL" id="KAF5367769.1"/>
    </source>
</evidence>
<dbReference type="CDD" id="cd03784">
    <property type="entry name" value="GT1_Gtf-like"/>
    <property type="match status" value="1"/>
</dbReference>
<reference evidence="3 4" key="1">
    <citation type="journal article" date="2020" name="ISME J.">
        <title>Uncovering the hidden diversity of litter-decomposition mechanisms in mushroom-forming fungi.</title>
        <authorList>
            <person name="Floudas D."/>
            <person name="Bentzer J."/>
            <person name="Ahren D."/>
            <person name="Johansson T."/>
            <person name="Persson P."/>
            <person name="Tunlid A."/>
        </authorList>
    </citation>
    <scope>NUCLEOTIDE SEQUENCE [LARGE SCALE GENOMIC DNA]</scope>
    <source>
        <strain evidence="3 4">CBS 291.85</strain>
    </source>
</reference>
<protein>
    <submittedName>
        <fullName evidence="3">Uncharacterized protein</fullName>
    </submittedName>
</protein>
<dbReference type="SUPFAM" id="SSF53756">
    <property type="entry name" value="UDP-Glycosyltransferase/glycogen phosphorylase"/>
    <property type="match status" value="1"/>
</dbReference>
<dbReference type="GO" id="GO:0008194">
    <property type="term" value="F:UDP-glycosyltransferase activity"/>
    <property type="evidence" value="ECO:0007669"/>
    <property type="project" value="InterPro"/>
</dbReference>
<dbReference type="InterPro" id="IPR050271">
    <property type="entry name" value="UDP-glycosyltransferase"/>
</dbReference>
<dbReference type="Proteomes" id="UP000559256">
    <property type="component" value="Unassembled WGS sequence"/>
</dbReference>
<dbReference type="InterPro" id="IPR002213">
    <property type="entry name" value="UDP_glucos_trans"/>
</dbReference>
<dbReference type="AlphaFoldDB" id="A0A8H5GN23"/>
<evidence type="ECO:0000256" key="2">
    <source>
        <dbReference type="ARBA" id="ARBA00022679"/>
    </source>
</evidence>
<comment type="caution">
    <text evidence="3">The sequence shown here is derived from an EMBL/GenBank/DDBJ whole genome shotgun (WGS) entry which is preliminary data.</text>
</comment>
<keyword evidence="1" id="KW-0328">Glycosyltransferase</keyword>
<gene>
    <name evidence="3" type="ORF">D9758_009823</name>
</gene>
<evidence type="ECO:0000256" key="1">
    <source>
        <dbReference type="ARBA" id="ARBA00022676"/>
    </source>
</evidence>
<keyword evidence="2" id="KW-0808">Transferase</keyword>
<organism evidence="3 4">
    <name type="scientific">Tetrapyrgos nigripes</name>
    <dbReference type="NCBI Taxonomy" id="182062"/>
    <lineage>
        <taxon>Eukaryota</taxon>
        <taxon>Fungi</taxon>
        <taxon>Dikarya</taxon>
        <taxon>Basidiomycota</taxon>
        <taxon>Agaricomycotina</taxon>
        <taxon>Agaricomycetes</taxon>
        <taxon>Agaricomycetidae</taxon>
        <taxon>Agaricales</taxon>
        <taxon>Marasmiineae</taxon>
        <taxon>Marasmiaceae</taxon>
        <taxon>Tetrapyrgos</taxon>
    </lineage>
</organism>
<dbReference type="PANTHER" id="PTHR48043:SF145">
    <property type="entry name" value="FI06409P-RELATED"/>
    <property type="match status" value="1"/>
</dbReference>
<accession>A0A8H5GN23</accession>
<keyword evidence="4" id="KW-1185">Reference proteome</keyword>
<name>A0A8H5GN23_9AGAR</name>
<dbReference type="Gene3D" id="3.40.50.2000">
    <property type="entry name" value="Glycogen Phosphorylase B"/>
    <property type="match status" value="2"/>
</dbReference>
<dbReference type="EMBL" id="JAACJM010000018">
    <property type="protein sequence ID" value="KAF5367769.1"/>
    <property type="molecule type" value="Genomic_DNA"/>
</dbReference>
<dbReference type="Pfam" id="PF00201">
    <property type="entry name" value="UDPGT"/>
    <property type="match status" value="1"/>
</dbReference>